<reference evidence="3" key="1">
    <citation type="submission" date="2021-01" db="UniProtKB">
        <authorList>
            <consortium name="EnsemblPlants"/>
        </authorList>
    </citation>
    <scope>IDENTIFICATION</scope>
</reference>
<sequence length="223" mass="24585">MSPVMSFQHDDDRDDHHHQQLQKQQQQKIVRGAASKEYLINGARPAPLQLHKSSHVIYKASSSSSSSVSTACSSNSSFARHAAHNHQRNGPVIIYTQSPKVIHTQPRDFMALVQKLTGLSSVKQANASKREMGAPVEDDGDGSGCGVGQDLNLDYALVESFDDNERRRLMSEIPALFTPTGFLDVLRSPPPPPAHHHQQQLRFPGDSVFSPATLEFIKTLPEC</sequence>
<dbReference type="GO" id="GO:0005634">
    <property type="term" value="C:nucleus"/>
    <property type="evidence" value="ECO:0007669"/>
    <property type="project" value="TreeGrafter"/>
</dbReference>
<feature type="region of interest" description="Disordered" evidence="1">
    <location>
        <begin position="1"/>
        <end position="30"/>
    </location>
</feature>
<accession>A0A7N0TL40</accession>
<protein>
    <recommendedName>
        <fullName evidence="2">VQ domain-containing protein</fullName>
    </recommendedName>
</protein>
<dbReference type="Proteomes" id="UP000594263">
    <property type="component" value="Unplaced"/>
</dbReference>
<dbReference type="PANTHER" id="PTHR33143:SF76">
    <property type="entry name" value="VQ MOTIF-CONTAINING PROTEIN 8, CHLOROPLASTIC"/>
    <property type="match status" value="1"/>
</dbReference>
<feature type="domain" description="VQ" evidence="2">
    <location>
        <begin position="98"/>
        <end position="121"/>
    </location>
</feature>
<feature type="compositionally biased region" description="Basic and acidic residues" evidence="1">
    <location>
        <begin position="8"/>
        <end position="18"/>
    </location>
</feature>
<evidence type="ECO:0000259" key="2">
    <source>
        <dbReference type="Pfam" id="PF05678"/>
    </source>
</evidence>
<dbReference type="PANTHER" id="PTHR33143">
    <property type="entry name" value="F16F4.1 PROTEIN-RELATED"/>
    <property type="match status" value="1"/>
</dbReference>
<dbReference type="Pfam" id="PF05678">
    <property type="entry name" value="VQ"/>
    <property type="match status" value="1"/>
</dbReference>
<evidence type="ECO:0000313" key="3">
    <source>
        <dbReference type="EnsemblPlants" id="Kaladp0039s0501.1.v1.1.CDS.1"/>
    </source>
</evidence>
<dbReference type="AlphaFoldDB" id="A0A7N0TL40"/>
<dbReference type="EnsemblPlants" id="Kaladp0039s0501.1.v1.1">
    <property type="protein sequence ID" value="Kaladp0039s0501.1.v1.1.CDS.1"/>
    <property type="gene ID" value="Kaladp0039s0501.v1.1"/>
</dbReference>
<organism evidence="3 4">
    <name type="scientific">Kalanchoe fedtschenkoi</name>
    <name type="common">Lavender scallops</name>
    <name type="synonym">South American air plant</name>
    <dbReference type="NCBI Taxonomy" id="63787"/>
    <lineage>
        <taxon>Eukaryota</taxon>
        <taxon>Viridiplantae</taxon>
        <taxon>Streptophyta</taxon>
        <taxon>Embryophyta</taxon>
        <taxon>Tracheophyta</taxon>
        <taxon>Spermatophyta</taxon>
        <taxon>Magnoliopsida</taxon>
        <taxon>eudicotyledons</taxon>
        <taxon>Gunneridae</taxon>
        <taxon>Pentapetalae</taxon>
        <taxon>Saxifragales</taxon>
        <taxon>Crassulaceae</taxon>
        <taxon>Kalanchoe</taxon>
    </lineage>
</organism>
<name>A0A7N0TL40_KALFE</name>
<dbReference type="InterPro" id="IPR008889">
    <property type="entry name" value="VQ"/>
</dbReference>
<dbReference type="Gramene" id="Kaladp0039s0501.1.v1.1">
    <property type="protein sequence ID" value="Kaladp0039s0501.1.v1.1.CDS.1"/>
    <property type="gene ID" value="Kaladp0039s0501.v1.1"/>
</dbReference>
<keyword evidence="4" id="KW-1185">Reference proteome</keyword>
<evidence type="ECO:0000313" key="4">
    <source>
        <dbReference type="Proteomes" id="UP000594263"/>
    </source>
</evidence>
<dbReference type="InterPro" id="IPR039607">
    <property type="entry name" value="VQ_8/17/18/20/21/25"/>
</dbReference>
<evidence type="ECO:0000256" key="1">
    <source>
        <dbReference type="SAM" id="MobiDB-lite"/>
    </source>
</evidence>
<proteinExistence type="predicted"/>